<accession>A0A368VQI1</accession>
<proteinExistence type="predicted"/>
<dbReference type="EMBL" id="QPJC01000007">
    <property type="protein sequence ID" value="RCW43122.1"/>
    <property type="molecule type" value="Genomic_DNA"/>
</dbReference>
<sequence>MLSQLLNQGAVYVGHCVARSDADPSKLTTSQFSILVKEADLSAHRPLAAVASALRQPDGRRKVGFADYPAGEALVVGEEVEVRLPVSVTGKSVENVHRVRQAQVILPFPGGRRMAVLGVSSESLDDWEHYVSMLNGIATSVSFTDPAKKSIGDLLAGL</sequence>
<evidence type="ECO:0000313" key="1">
    <source>
        <dbReference type="EMBL" id="RCW43122.1"/>
    </source>
</evidence>
<gene>
    <name evidence="1" type="ORF">DFQ14_1079</name>
</gene>
<protein>
    <submittedName>
        <fullName evidence="1">Uncharacterized protein</fullName>
    </submittedName>
</protein>
<keyword evidence="2" id="KW-1185">Reference proteome</keyword>
<dbReference type="Proteomes" id="UP000253495">
    <property type="component" value="Unassembled WGS sequence"/>
</dbReference>
<dbReference type="AlphaFoldDB" id="A0A368VQI1"/>
<organism evidence="1 2">
    <name type="scientific">Halopolyspora algeriensis</name>
    <dbReference type="NCBI Taxonomy" id="1500506"/>
    <lineage>
        <taxon>Bacteria</taxon>
        <taxon>Bacillati</taxon>
        <taxon>Actinomycetota</taxon>
        <taxon>Actinomycetes</taxon>
        <taxon>Actinomycetes incertae sedis</taxon>
        <taxon>Halopolyspora</taxon>
    </lineage>
</organism>
<name>A0A368VQI1_9ACTN</name>
<evidence type="ECO:0000313" key="2">
    <source>
        <dbReference type="Proteomes" id="UP000253495"/>
    </source>
</evidence>
<reference evidence="1 2" key="1">
    <citation type="submission" date="2018-07" db="EMBL/GenBank/DDBJ databases">
        <title>Genomic Encyclopedia of Type Strains, Phase III (KMG-III): the genomes of soil and plant-associated and newly described type strains.</title>
        <authorList>
            <person name="Whitman W."/>
        </authorList>
    </citation>
    <scope>NUCLEOTIDE SEQUENCE [LARGE SCALE GENOMIC DNA]</scope>
    <source>
        <strain evidence="1 2">CECT 8575</strain>
    </source>
</reference>
<comment type="caution">
    <text evidence="1">The sequence shown here is derived from an EMBL/GenBank/DDBJ whole genome shotgun (WGS) entry which is preliminary data.</text>
</comment>